<evidence type="ECO:0000256" key="2">
    <source>
        <dbReference type="ARBA" id="ARBA00022801"/>
    </source>
</evidence>
<dbReference type="Gene3D" id="3.20.20.370">
    <property type="entry name" value="Glycoside hydrolase/deacetylase"/>
    <property type="match status" value="1"/>
</dbReference>
<keyword evidence="6" id="KW-1185">Reference proteome</keyword>
<evidence type="ECO:0000256" key="3">
    <source>
        <dbReference type="SAM" id="SignalP"/>
    </source>
</evidence>
<keyword evidence="3" id="KW-0732">Signal</keyword>
<feature type="domain" description="NodB homology" evidence="4">
    <location>
        <begin position="18"/>
        <end position="163"/>
    </location>
</feature>
<feature type="chain" id="PRO_5021902624" evidence="3">
    <location>
        <begin position="19"/>
        <end position="309"/>
    </location>
</feature>
<feature type="signal peptide" evidence="3">
    <location>
        <begin position="1"/>
        <end position="18"/>
    </location>
</feature>
<dbReference type="RefSeq" id="WP_142455866.1">
    <property type="nucleotide sequence ID" value="NZ_FXTP01000017.1"/>
</dbReference>
<proteinExistence type="predicted"/>
<dbReference type="PANTHER" id="PTHR10587">
    <property type="entry name" value="GLYCOSYL TRANSFERASE-RELATED"/>
    <property type="match status" value="1"/>
</dbReference>
<evidence type="ECO:0000313" key="5">
    <source>
        <dbReference type="EMBL" id="SMO94010.1"/>
    </source>
</evidence>
<name>A0A521FEN6_9BACT</name>
<gene>
    <name evidence="5" type="ORF">SAMN06265219_11727</name>
</gene>
<dbReference type="InterPro" id="IPR011330">
    <property type="entry name" value="Glyco_hydro/deAcase_b/a-brl"/>
</dbReference>
<dbReference type="InterPro" id="IPR002509">
    <property type="entry name" value="NODB_dom"/>
</dbReference>
<dbReference type="InterPro" id="IPR050248">
    <property type="entry name" value="Polysacc_deacetylase_ArnD"/>
</dbReference>
<dbReference type="OrthoDB" id="115239at2"/>
<evidence type="ECO:0000313" key="6">
    <source>
        <dbReference type="Proteomes" id="UP000317557"/>
    </source>
</evidence>
<dbReference type="GO" id="GO:0016020">
    <property type="term" value="C:membrane"/>
    <property type="evidence" value="ECO:0007669"/>
    <property type="project" value="TreeGrafter"/>
</dbReference>
<dbReference type="GO" id="GO:0016810">
    <property type="term" value="F:hydrolase activity, acting on carbon-nitrogen (but not peptide) bonds"/>
    <property type="evidence" value="ECO:0007669"/>
    <property type="project" value="InterPro"/>
</dbReference>
<dbReference type="SUPFAM" id="SSF88713">
    <property type="entry name" value="Glycoside hydrolase/deacetylase"/>
    <property type="match status" value="1"/>
</dbReference>
<dbReference type="AlphaFoldDB" id="A0A521FEN6"/>
<dbReference type="CDD" id="cd10960">
    <property type="entry name" value="CE4_NodB_like_1"/>
    <property type="match status" value="1"/>
</dbReference>
<keyword evidence="1" id="KW-0479">Metal-binding</keyword>
<dbReference type="EMBL" id="FXTP01000017">
    <property type="protein sequence ID" value="SMO94010.1"/>
    <property type="molecule type" value="Genomic_DNA"/>
</dbReference>
<dbReference type="PANTHER" id="PTHR10587:SF133">
    <property type="entry name" value="CHITIN DEACETYLASE 1-RELATED"/>
    <property type="match status" value="1"/>
</dbReference>
<accession>A0A521FEN6</accession>
<reference evidence="5 6" key="1">
    <citation type="submission" date="2017-05" db="EMBL/GenBank/DDBJ databases">
        <authorList>
            <person name="Varghese N."/>
            <person name="Submissions S."/>
        </authorList>
    </citation>
    <scope>NUCLEOTIDE SEQUENCE [LARGE SCALE GENOMIC DNA]</scope>
    <source>
        <strain evidence="5 6">DSM 21985</strain>
    </source>
</reference>
<organism evidence="5 6">
    <name type="scientific">Gracilimonas mengyeensis</name>
    <dbReference type="NCBI Taxonomy" id="1302730"/>
    <lineage>
        <taxon>Bacteria</taxon>
        <taxon>Pseudomonadati</taxon>
        <taxon>Balneolota</taxon>
        <taxon>Balneolia</taxon>
        <taxon>Balneolales</taxon>
        <taxon>Balneolaceae</taxon>
        <taxon>Gracilimonas</taxon>
    </lineage>
</organism>
<dbReference type="GO" id="GO:0005975">
    <property type="term" value="P:carbohydrate metabolic process"/>
    <property type="evidence" value="ECO:0007669"/>
    <property type="project" value="InterPro"/>
</dbReference>
<protein>
    <submittedName>
        <fullName evidence="5">Polysaccharide deacetylase</fullName>
    </submittedName>
</protein>
<dbReference type="Pfam" id="PF01522">
    <property type="entry name" value="Polysacc_deac_1"/>
    <property type="match status" value="1"/>
</dbReference>
<keyword evidence="2" id="KW-0378">Hydrolase</keyword>
<sequence length="309" mass="36220">MKSLFALLLALIWFNAQGQEKTMCITVDDLPVVSYGNNDPDFHRQVIQELVQTFDEYDVPAIGYVNEYKLYEEGHIDSNQLQLLEIWLQSGYELGNHTYSHRNYHKVSFDDFTDDIIKGEKISKGLSQKYGSPYHYFRHPYLRHGLSEAHADSLRDFLLQHGYTEAPVTIDNTDYLFAKAYHEAFENENTELMKKIGSAYVDYMTTKLDFYETSSQKLFDRKIAQTLLVHASLLNAHYLDDLIRVFKDYGYHFISQTEVLKDPAYQTEFTRYGDWGISWIDRWALTRGVDRKFFEGNPMTPDFIIKLNN</sequence>
<dbReference type="Proteomes" id="UP000317557">
    <property type="component" value="Unassembled WGS sequence"/>
</dbReference>
<dbReference type="GO" id="GO:0046872">
    <property type="term" value="F:metal ion binding"/>
    <property type="evidence" value="ECO:0007669"/>
    <property type="project" value="UniProtKB-KW"/>
</dbReference>
<evidence type="ECO:0000256" key="1">
    <source>
        <dbReference type="ARBA" id="ARBA00022723"/>
    </source>
</evidence>
<evidence type="ECO:0000259" key="4">
    <source>
        <dbReference type="Pfam" id="PF01522"/>
    </source>
</evidence>